<dbReference type="InterPro" id="IPR006233">
    <property type="entry name" value="Cys_b_lyase_bac"/>
</dbReference>
<comment type="caution">
    <text evidence="8">The sequence shown here is derived from an EMBL/GenBank/DDBJ whole genome shotgun (WGS) entry which is preliminary data.</text>
</comment>
<dbReference type="Gene3D" id="3.40.640.10">
    <property type="entry name" value="Type I PLP-dependent aspartate aminotransferase-like (Major domain)"/>
    <property type="match status" value="1"/>
</dbReference>
<dbReference type="Pfam" id="PF01053">
    <property type="entry name" value="Cys_Met_Meta_PP"/>
    <property type="match status" value="1"/>
</dbReference>
<gene>
    <name evidence="8" type="ORF">PEB0149_002230</name>
</gene>
<comment type="similarity">
    <text evidence="2 7">Belongs to the trans-sulfuration enzymes family.</text>
</comment>
<dbReference type="GO" id="GO:0047804">
    <property type="term" value="F:cysteine-S-conjugate beta-lyase activity"/>
    <property type="evidence" value="ECO:0007669"/>
    <property type="project" value="InterPro"/>
</dbReference>
<comment type="cofactor">
    <cofactor evidence="1 7">
        <name>pyridoxal 5'-phosphate</name>
        <dbReference type="ChEBI" id="CHEBI:597326"/>
    </cofactor>
</comment>
<dbReference type="AlphaFoldDB" id="A0A1R0F769"/>
<dbReference type="Proteomes" id="UP000187344">
    <property type="component" value="Unassembled WGS sequence"/>
</dbReference>
<dbReference type="NCBIfam" id="TIGR01324">
    <property type="entry name" value="cysta_beta_ly_B"/>
    <property type="match status" value="1"/>
</dbReference>
<evidence type="ECO:0000256" key="7">
    <source>
        <dbReference type="RuleBase" id="RU362118"/>
    </source>
</evidence>
<reference evidence="8 9" key="1">
    <citation type="submission" date="2016-12" db="EMBL/GenBank/DDBJ databases">
        <title>Comparative genomics of Bartonella apis.</title>
        <authorList>
            <person name="Engel P."/>
        </authorList>
    </citation>
    <scope>NUCLEOTIDE SEQUENCE [LARGE SCALE GENOMIC DNA]</scope>
    <source>
        <strain evidence="8 9">PEB0149</strain>
    </source>
</reference>
<dbReference type="GO" id="GO:0019450">
    <property type="term" value="P:L-cysteine catabolic process to pyruvate"/>
    <property type="evidence" value="ECO:0007669"/>
    <property type="project" value="TreeGrafter"/>
</dbReference>
<dbReference type="GO" id="GO:0030170">
    <property type="term" value="F:pyridoxal phosphate binding"/>
    <property type="evidence" value="ECO:0007669"/>
    <property type="project" value="InterPro"/>
</dbReference>
<evidence type="ECO:0000313" key="8">
    <source>
        <dbReference type="EMBL" id="OLY42811.1"/>
    </source>
</evidence>
<dbReference type="InterPro" id="IPR015422">
    <property type="entry name" value="PyrdxlP-dep_Trfase_small"/>
</dbReference>
<dbReference type="PANTHER" id="PTHR43500:SF1">
    <property type="entry name" value="CYSTATHIONINE BETA-LYASE-RELATED"/>
    <property type="match status" value="1"/>
</dbReference>
<keyword evidence="4 8" id="KW-0456">Lyase</keyword>
<dbReference type="OrthoDB" id="9790858at2"/>
<comment type="catalytic activity">
    <reaction evidence="5">
        <text>L,L-cystathionine + H2O = L-homocysteine + pyruvate + NH4(+)</text>
        <dbReference type="Rhea" id="RHEA:13965"/>
        <dbReference type="ChEBI" id="CHEBI:15361"/>
        <dbReference type="ChEBI" id="CHEBI:15377"/>
        <dbReference type="ChEBI" id="CHEBI:28938"/>
        <dbReference type="ChEBI" id="CHEBI:58161"/>
        <dbReference type="ChEBI" id="CHEBI:58199"/>
    </reaction>
</comment>
<keyword evidence="3 6" id="KW-0663">Pyridoxal phosphate</keyword>
<feature type="modified residue" description="N6-(pyridoxal phosphate)lysine" evidence="6">
    <location>
        <position position="209"/>
    </location>
</feature>
<dbReference type="EMBL" id="LXYT01000003">
    <property type="protein sequence ID" value="OLY42811.1"/>
    <property type="molecule type" value="Genomic_DNA"/>
</dbReference>
<dbReference type="InterPro" id="IPR015424">
    <property type="entry name" value="PyrdxlP-dep_Trfase"/>
</dbReference>
<evidence type="ECO:0000256" key="3">
    <source>
        <dbReference type="ARBA" id="ARBA00022898"/>
    </source>
</evidence>
<dbReference type="RefSeq" id="WP_075870646.1">
    <property type="nucleotide sequence ID" value="NZ_CAMKXQ010000003.1"/>
</dbReference>
<dbReference type="GO" id="GO:0019346">
    <property type="term" value="P:transsulfuration"/>
    <property type="evidence" value="ECO:0007669"/>
    <property type="project" value="InterPro"/>
</dbReference>
<dbReference type="FunFam" id="3.40.640.10:FF:000046">
    <property type="entry name" value="Cystathionine gamma-lyase"/>
    <property type="match status" value="1"/>
</dbReference>
<sequence>MTSNNFSGKSGVNTKLAHCGNDPADYFGFVNPPVVHASTVLFPDAETLKSENQRYTYGTHGTPTTDALCDAINSLEGAKKTVLVPSGLAAITVPLLGVLSQGDHVLITDSVYGPTRRFADNMLKKMGVEVEYYEPTIGAAIERLMKPQTKAVFTESPGSNTFEIQDIPAISSVAHAHGAVVLMDNTWATPLNFKPLDYGVDISITAGTKYPAGHSDILIGFISANDRTKRIVEDAHKFLGMSVSGDDAYNTLRSMRTMGIRLAHQSKTAFALAQWLETMPQVAEVLHPALESHKGHEIWKRDFKGASSLFSIVLKGGREKEAYAFLNALKIFKLGYSWGGYESLAVEVHLDDRVFKHQYLGSLLRLQIGIEDFDDLKADLEQALIATKL</sequence>
<name>A0A1R0F769_9HYPH</name>
<dbReference type="PIRSF" id="PIRSF001434">
    <property type="entry name" value="CGS"/>
    <property type="match status" value="1"/>
</dbReference>
<evidence type="ECO:0000256" key="5">
    <source>
        <dbReference type="ARBA" id="ARBA00047517"/>
    </source>
</evidence>
<dbReference type="EC" id="4.4.1.8" evidence="8"/>
<evidence type="ECO:0000256" key="4">
    <source>
        <dbReference type="ARBA" id="ARBA00023239"/>
    </source>
</evidence>
<keyword evidence="9" id="KW-1185">Reference proteome</keyword>
<evidence type="ECO:0000313" key="9">
    <source>
        <dbReference type="Proteomes" id="UP000187344"/>
    </source>
</evidence>
<evidence type="ECO:0000256" key="2">
    <source>
        <dbReference type="ARBA" id="ARBA00009077"/>
    </source>
</evidence>
<dbReference type="CDD" id="cd00614">
    <property type="entry name" value="CGS_like"/>
    <property type="match status" value="1"/>
</dbReference>
<dbReference type="Gene3D" id="3.90.1150.10">
    <property type="entry name" value="Aspartate Aminotransferase, domain 1"/>
    <property type="match status" value="1"/>
</dbReference>
<protein>
    <submittedName>
        <fullName evidence="8">Cystathionine beta-lyase</fullName>
        <ecNumber evidence="8">4.4.1.8</ecNumber>
    </submittedName>
</protein>
<organism evidence="8 9">
    <name type="scientific">Bartonella apis</name>
    <dbReference type="NCBI Taxonomy" id="1686310"/>
    <lineage>
        <taxon>Bacteria</taxon>
        <taxon>Pseudomonadati</taxon>
        <taxon>Pseudomonadota</taxon>
        <taxon>Alphaproteobacteria</taxon>
        <taxon>Hyphomicrobiales</taxon>
        <taxon>Bartonellaceae</taxon>
        <taxon>Bartonella</taxon>
    </lineage>
</organism>
<accession>A0A1R0F769</accession>
<proteinExistence type="inferred from homology"/>
<evidence type="ECO:0000256" key="6">
    <source>
        <dbReference type="PIRSR" id="PIRSR001434-2"/>
    </source>
</evidence>
<dbReference type="InterPro" id="IPR015421">
    <property type="entry name" value="PyrdxlP-dep_Trfase_major"/>
</dbReference>
<evidence type="ECO:0000256" key="1">
    <source>
        <dbReference type="ARBA" id="ARBA00001933"/>
    </source>
</evidence>
<dbReference type="SUPFAM" id="SSF53383">
    <property type="entry name" value="PLP-dependent transferases"/>
    <property type="match status" value="1"/>
</dbReference>
<dbReference type="PANTHER" id="PTHR43500">
    <property type="entry name" value="CYSTATHIONINE BETA-LYASE-RELATED"/>
    <property type="match status" value="1"/>
</dbReference>
<dbReference type="InterPro" id="IPR000277">
    <property type="entry name" value="Cys/Met-Metab_PyrdxlP-dep_enz"/>
</dbReference>